<dbReference type="NCBIfam" id="TIGR03534">
    <property type="entry name" value="RF_mod_PrmC"/>
    <property type="match status" value="1"/>
</dbReference>
<dbReference type="Gene3D" id="1.10.8.10">
    <property type="entry name" value="DNA helicase RuvA subunit, C-terminal domain"/>
    <property type="match status" value="1"/>
</dbReference>
<name>G7QCZ4_9BACT</name>
<dbReference type="OrthoDB" id="9800643at2"/>
<dbReference type="GO" id="GO:0032259">
    <property type="term" value="P:methylation"/>
    <property type="evidence" value="ECO:0007669"/>
    <property type="project" value="UniProtKB-KW"/>
</dbReference>
<keyword evidence="2 4" id="KW-0808">Transferase</keyword>
<dbReference type="Proteomes" id="UP000004662">
    <property type="component" value="Chromosome"/>
</dbReference>
<feature type="region of interest" description="Disordered" evidence="5">
    <location>
        <begin position="1"/>
        <end position="20"/>
    </location>
</feature>
<evidence type="ECO:0000256" key="5">
    <source>
        <dbReference type="SAM" id="MobiDB-lite"/>
    </source>
</evidence>
<dbReference type="HAMAP" id="MF_02126">
    <property type="entry name" value="RF_methyltr_PrmC"/>
    <property type="match status" value="1"/>
</dbReference>
<comment type="function">
    <text evidence="4">Methylates the class 1 translation termination release factors RF1/PrfA and RF2/PrfB on the glutamine residue of the universally conserved GGQ motif.</text>
</comment>
<feature type="binding site" evidence="4">
    <location>
        <begin position="209"/>
        <end position="212"/>
    </location>
    <ligand>
        <name>substrate</name>
    </ligand>
</feature>
<dbReference type="CDD" id="cd02440">
    <property type="entry name" value="AdoMet_MTases"/>
    <property type="match status" value="1"/>
</dbReference>
<dbReference type="InterPro" id="IPR041698">
    <property type="entry name" value="Methyltransf_25"/>
</dbReference>
<feature type="binding site" evidence="4">
    <location>
        <position position="209"/>
    </location>
    <ligand>
        <name>S-adenosyl-L-methionine</name>
        <dbReference type="ChEBI" id="CHEBI:59789"/>
    </ligand>
</feature>
<feature type="domain" description="Release factor glutamine methyltransferase N-terminal" evidence="7">
    <location>
        <begin position="26"/>
        <end position="96"/>
    </location>
</feature>
<dbReference type="InterPro" id="IPR040758">
    <property type="entry name" value="PrmC_N"/>
</dbReference>
<dbReference type="PANTHER" id="PTHR18895">
    <property type="entry name" value="HEMK METHYLTRANSFERASE"/>
    <property type="match status" value="1"/>
</dbReference>
<dbReference type="RefSeq" id="WP_009179751.1">
    <property type="nucleotide sequence ID" value="NZ_CM001368.1"/>
</dbReference>
<keyword evidence="9" id="KW-1185">Reference proteome</keyword>
<dbReference type="eggNOG" id="COG2890">
    <property type="taxonomic scope" value="Bacteria"/>
</dbReference>
<evidence type="ECO:0000256" key="2">
    <source>
        <dbReference type="ARBA" id="ARBA00022679"/>
    </source>
</evidence>
<dbReference type="EC" id="2.1.1.297" evidence="4"/>
<dbReference type="HOGENOM" id="CLU_018398_3_1_7"/>
<keyword evidence="3 4" id="KW-0949">S-adenosyl-L-methionine</keyword>
<evidence type="ECO:0000259" key="6">
    <source>
        <dbReference type="Pfam" id="PF13649"/>
    </source>
</evidence>
<dbReference type="STRING" id="694327.DFW101_0283"/>
<organism evidence="8 9">
    <name type="scientific">Solidesulfovibrio carbinoliphilus subsp. oakridgensis</name>
    <dbReference type="NCBI Taxonomy" id="694327"/>
    <lineage>
        <taxon>Bacteria</taxon>
        <taxon>Pseudomonadati</taxon>
        <taxon>Thermodesulfobacteriota</taxon>
        <taxon>Desulfovibrionia</taxon>
        <taxon>Desulfovibrionales</taxon>
        <taxon>Desulfovibrionaceae</taxon>
        <taxon>Solidesulfovibrio</taxon>
    </lineage>
</organism>
<dbReference type="NCBIfam" id="TIGR00536">
    <property type="entry name" value="hemK_fam"/>
    <property type="match status" value="1"/>
</dbReference>
<dbReference type="InterPro" id="IPR019874">
    <property type="entry name" value="RF_methyltr_PrmC"/>
</dbReference>
<proteinExistence type="inferred from homology"/>
<keyword evidence="1 4" id="KW-0489">Methyltransferase</keyword>
<dbReference type="InterPro" id="IPR029063">
    <property type="entry name" value="SAM-dependent_MTases_sf"/>
</dbReference>
<comment type="catalytic activity">
    <reaction evidence="4">
        <text>L-glutaminyl-[peptide chain release factor] + S-adenosyl-L-methionine = N(5)-methyl-L-glutaminyl-[peptide chain release factor] + S-adenosyl-L-homocysteine + H(+)</text>
        <dbReference type="Rhea" id="RHEA:42896"/>
        <dbReference type="Rhea" id="RHEA-COMP:10271"/>
        <dbReference type="Rhea" id="RHEA-COMP:10272"/>
        <dbReference type="ChEBI" id="CHEBI:15378"/>
        <dbReference type="ChEBI" id="CHEBI:30011"/>
        <dbReference type="ChEBI" id="CHEBI:57856"/>
        <dbReference type="ChEBI" id="CHEBI:59789"/>
        <dbReference type="ChEBI" id="CHEBI:61891"/>
        <dbReference type="EC" id="2.1.1.297"/>
    </reaction>
</comment>
<feature type="binding site" evidence="4">
    <location>
        <begin position="141"/>
        <end position="145"/>
    </location>
    <ligand>
        <name>S-adenosyl-L-methionine</name>
        <dbReference type="ChEBI" id="CHEBI:59789"/>
    </ligand>
</feature>
<evidence type="ECO:0000259" key="7">
    <source>
        <dbReference type="Pfam" id="PF17827"/>
    </source>
</evidence>
<feature type="binding site" evidence="4">
    <location>
        <position position="193"/>
    </location>
    <ligand>
        <name>S-adenosyl-L-methionine</name>
        <dbReference type="ChEBI" id="CHEBI:59789"/>
    </ligand>
</feature>
<protein>
    <recommendedName>
        <fullName evidence="4">Release factor glutamine methyltransferase</fullName>
        <shortName evidence="4">RF MTase</shortName>
        <ecNumber evidence="4">2.1.1.297</ecNumber>
    </recommendedName>
    <alternativeName>
        <fullName evidence="4">N5-glutamine methyltransferase PrmC</fullName>
    </alternativeName>
    <alternativeName>
        <fullName evidence="4">Protein-(glutamine-N5) MTase PrmC</fullName>
    </alternativeName>
    <alternativeName>
        <fullName evidence="4">Protein-glutamine N-methyltransferase PrmC</fullName>
    </alternativeName>
</protein>
<evidence type="ECO:0000256" key="1">
    <source>
        <dbReference type="ARBA" id="ARBA00022603"/>
    </source>
</evidence>
<gene>
    <name evidence="4" type="primary">prmC</name>
    <name evidence="8" type="ORF">DFW101_0283</name>
</gene>
<dbReference type="InterPro" id="IPR004556">
    <property type="entry name" value="HemK-like"/>
</dbReference>
<evidence type="ECO:0000256" key="3">
    <source>
        <dbReference type="ARBA" id="ARBA00022691"/>
    </source>
</evidence>
<comment type="similarity">
    <text evidence="4">Belongs to the protein N5-glutamine methyltransferase family. PrmC subfamily.</text>
</comment>
<dbReference type="GO" id="GO:0102559">
    <property type="term" value="F:peptide chain release factor N(5)-glutamine methyltransferase activity"/>
    <property type="evidence" value="ECO:0007669"/>
    <property type="project" value="UniProtKB-EC"/>
</dbReference>
<dbReference type="Gene3D" id="3.40.50.150">
    <property type="entry name" value="Vaccinia Virus protein VP39"/>
    <property type="match status" value="1"/>
</dbReference>
<accession>G7QCZ4</accession>
<evidence type="ECO:0000313" key="9">
    <source>
        <dbReference type="Proteomes" id="UP000004662"/>
    </source>
</evidence>
<dbReference type="PANTHER" id="PTHR18895:SF74">
    <property type="entry name" value="MTRF1L RELEASE FACTOR GLUTAMINE METHYLTRANSFERASE"/>
    <property type="match status" value="1"/>
</dbReference>
<dbReference type="InterPro" id="IPR050320">
    <property type="entry name" value="N5-glutamine_MTase"/>
</dbReference>
<reference evidence="9" key="1">
    <citation type="journal article" date="2015" name="Genome Announc.">
        <title>High-Quality Draft Genome Sequence of Desulfovibrio carbinoliphilus FW-101-2B, an Organic Acid-Oxidizing Sulfate-Reducing Bacterium Isolated from Uranium(VI)-Contaminated Groundwater.</title>
        <authorList>
            <person name="Ramsay B.D."/>
            <person name="Hwang C."/>
            <person name="Woo H.L."/>
            <person name="Carroll S.L."/>
            <person name="Lucas S."/>
            <person name="Han J."/>
            <person name="Lapidus A.L."/>
            <person name="Cheng J.F."/>
            <person name="Goodwin L.A."/>
            <person name="Pitluck S."/>
            <person name="Peters L."/>
            <person name="Chertkov O."/>
            <person name="Held B."/>
            <person name="Detter J.C."/>
            <person name="Han C.S."/>
            <person name="Tapia R."/>
            <person name="Land M.L."/>
            <person name="Hauser L.J."/>
            <person name="Kyrpides N.C."/>
            <person name="Ivanova N.N."/>
            <person name="Mikhailova N."/>
            <person name="Pagani I."/>
            <person name="Woyke T."/>
            <person name="Arkin A.P."/>
            <person name="Dehal P."/>
            <person name="Chivian D."/>
            <person name="Criddle C.S."/>
            <person name="Wu W."/>
            <person name="Chakraborty R."/>
            <person name="Hazen T.C."/>
            <person name="Fields M.W."/>
        </authorList>
    </citation>
    <scope>NUCLEOTIDE SEQUENCE [LARGE SCALE GENOMIC DNA]</scope>
    <source>
        <strain evidence="9">FW-101-2B</strain>
    </source>
</reference>
<dbReference type="GO" id="GO:0003676">
    <property type="term" value="F:nucleic acid binding"/>
    <property type="evidence" value="ECO:0007669"/>
    <property type="project" value="InterPro"/>
</dbReference>
<evidence type="ECO:0000256" key="4">
    <source>
        <dbReference type="HAMAP-Rule" id="MF_02126"/>
    </source>
</evidence>
<feature type="binding site" evidence="4">
    <location>
        <position position="164"/>
    </location>
    <ligand>
        <name>S-adenosyl-L-methionine</name>
        <dbReference type="ChEBI" id="CHEBI:59789"/>
    </ligand>
</feature>
<dbReference type="PROSITE" id="PS00092">
    <property type="entry name" value="N6_MTASE"/>
    <property type="match status" value="1"/>
</dbReference>
<dbReference type="Pfam" id="PF13649">
    <property type="entry name" value="Methyltransf_25"/>
    <property type="match status" value="1"/>
</dbReference>
<dbReference type="Pfam" id="PF17827">
    <property type="entry name" value="PrmC_N"/>
    <property type="match status" value="1"/>
</dbReference>
<sequence length="303" mass="31870">MTADIHTPDSTPPAATSAKRAPTIREILQKTETYLAGKGVDAPKLSAQLLLAHSLGLDRLGLILAMDRPLTPDELDAFRPLVARRGRGEPVAYLLGEREFYGLDFRVTPDTLIPRPETELIVDRALALFPAGNVAAFADLGTGSGCLAVTLASKFPAAVGLALDRSPNALAVARENAARHGVADRLAFVEADFAALPARDGGYGLVVSNPPYVSQAEYGECSREVRDFEPLAALVPGETGLEAVPVVAQAAFDALAPGGWLLVEIGWKQGGEAADILAASGFADVAVRRDLAGCDRVVEGRRP</sequence>
<evidence type="ECO:0000313" key="8">
    <source>
        <dbReference type="EMBL" id="EHJ46300.1"/>
    </source>
</evidence>
<dbReference type="InterPro" id="IPR002052">
    <property type="entry name" value="DNA_methylase_N6_adenine_CS"/>
</dbReference>
<dbReference type="AlphaFoldDB" id="G7QCZ4"/>
<dbReference type="EMBL" id="CM001368">
    <property type="protein sequence ID" value="EHJ46300.1"/>
    <property type="molecule type" value="Genomic_DNA"/>
</dbReference>
<dbReference type="SUPFAM" id="SSF53335">
    <property type="entry name" value="S-adenosyl-L-methionine-dependent methyltransferases"/>
    <property type="match status" value="1"/>
</dbReference>
<feature type="domain" description="Methyltransferase" evidence="6">
    <location>
        <begin position="139"/>
        <end position="225"/>
    </location>
</feature>